<feature type="non-terminal residue" evidence="1">
    <location>
        <position position="177"/>
    </location>
</feature>
<comment type="caution">
    <text evidence="1">The sequence shown here is derived from an EMBL/GenBank/DDBJ whole genome shotgun (WGS) entry which is preliminary data.</text>
</comment>
<reference evidence="1" key="1">
    <citation type="submission" date="2019-04" db="EMBL/GenBank/DDBJ databases">
        <title>Microbes associate with the intestines of laboratory mice.</title>
        <authorList>
            <person name="Navarre W."/>
            <person name="Wong E."/>
            <person name="Huang K."/>
            <person name="Tropini C."/>
            <person name="Ng K."/>
            <person name="Yu B."/>
        </authorList>
    </citation>
    <scope>NUCLEOTIDE SEQUENCE</scope>
    <source>
        <strain evidence="1">NM01_1-7b</strain>
    </source>
</reference>
<dbReference type="EMBL" id="SRYA01000091">
    <property type="protein sequence ID" value="TGY89428.1"/>
    <property type="molecule type" value="Genomic_DNA"/>
</dbReference>
<evidence type="ECO:0000313" key="1">
    <source>
        <dbReference type="EMBL" id="TGY89428.1"/>
    </source>
</evidence>
<protein>
    <submittedName>
        <fullName evidence="1">IS630 family transposase</fullName>
    </submittedName>
</protein>
<organism evidence="1 2">
    <name type="scientific">Petralouisia muris</name>
    <dbReference type="NCBI Taxonomy" id="3032872"/>
    <lineage>
        <taxon>Bacteria</taxon>
        <taxon>Bacillati</taxon>
        <taxon>Bacillota</taxon>
        <taxon>Clostridia</taxon>
        <taxon>Lachnospirales</taxon>
        <taxon>Lachnospiraceae</taxon>
        <taxon>Petralouisia</taxon>
    </lineage>
</organism>
<keyword evidence="2" id="KW-1185">Reference proteome</keyword>
<gene>
    <name evidence="1" type="ORF">E5329_25005</name>
</gene>
<evidence type="ECO:0000313" key="2">
    <source>
        <dbReference type="Proteomes" id="UP000304953"/>
    </source>
</evidence>
<name>A0AC61RP06_9FIRM</name>
<dbReference type="Proteomes" id="UP000304953">
    <property type="component" value="Unassembled WGS sequence"/>
</dbReference>
<accession>A0AC61RP06</accession>
<sequence>MAHANILDIEQEDYEYLQSLCRCRTIQAQIVDRAKILIYKAQGESNAAIAQRIDVNVNTVKLCLKKFKEGGVDLALYDRPRPGHPIEITDDAVAWIVDLACQRPADLGYSQELWTLKSLHRHIQKHAQEVGFPRLATITKPMVQKILRRSEIKPFKIKCYCEKRDPEFEQKMHDVLL</sequence>
<proteinExistence type="predicted"/>